<dbReference type="NCBIfam" id="TIGR01420">
    <property type="entry name" value="pilT_fam"/>
    <property type="match status" value="1"/>
</dbReference>
<dbReference type="InterPro" id="IPR003593">
    <property type="entry name" value="AAA+_ATPase"/>
</dbReference>
<dbReference type="PATRIC" id="fig|1618344.3.peg.429"/>
<feature type="domain" description="Bacterial type II secretion system protein E" evidence="2">
    <location>
        <begin position="198"/>
        <end position="212"/>
    </location>
</feature>
<evidence type="ECO:0000256" key="1">
    <source>
        <dbReference type="ARBA" id="ARBA00006611"/>
    </source>
</evidence>
<organism evidence="3 4">
    <name type="scientific">candidate division CPR2 bacterium GW2011_GWC1_41_48</name>
    <dbReference type="NCBI Taxonomy" id="1618344"/>
    <lineage>
        <taxon>Bacteria</taxon>
        <taxon>Bacteria division CPR2</taxon>
    </lineage>
</organism>
<sequence length="355" mass="39019">MVQTVKIETLLEEVLRQDASDLHLSVGVPPTLRVDGRLTPLSEYPPLTPELAESLVFQIVDDNQKEILIRDKEVDFSFAFGDVARFRANAYHQRGNVGIALRLIPVKIRGLEELNLPKTCTAFTQYPRGLVLVTGPTGSGKSTTLAAMIDTINKDRACHIITIEDPIEYNHVNKKAIVEQREVHYDTRSFAAALRSALREDPDVVLIGEMRDLETISSAITIAETGHLVLATLHTNNAAQSVDRIVDVFPPHQQQQIRVQLAGILQGIVSQRLIPAIGGGRVAVAEILVATPAVRNIIREGKTHQLEGVIQTGTEFGMITMDAALASYVKAGKITLDEAKSYAIDIPQLERYIRG</sequence>
<name>A0A0G0W8L3_UNCC2</name>
<dbReference type="CDD" id="cd01131">
    <property type="entry name" value="PilT"/>
    <property type="match status" value="1"/>
</dbReference>
<dbReference type="GO" id="GO:0016887">
    <property type="term" value="F:ATP hydrolysis activity"/>
    <property type="evidence" value="ECO:0007669"/>
    <property type="project" value="InterPro"/>
</dbReference>
<dbReference type="Gene3D" id="3.40.50.300">
    <property type="entry name" value="P-loop containing nucleotide triphosphate hydrolases"/>
    <property type="match status" value="1"/>
</dbReference>
<comment type="similarity">
    <text evidence="1">Belongs to the GSP E family.</text>
</comment>
<dbReference type="AlphaFoldDB" id="A0A0G0W8L3"/>
<proteinExistence type="inferred from homology"/>
<dbReference type="Proteomes" id="UP000033869">
    <property type="component" value="Unassembled WGS sequence"/>
</dbReference>
<dbReference type="InterPro" id="IPR006321">
    <property type="entry name" value="PilT/PilU"/>
</dbReference>
<dbReference type="EMBL" id="LCBL01000002">
    <property type="protein sequence ID" value="KKS09320.1"/>
    <property type="molecule type" value="Genomic_DNA"/>
</dbReference>
<dbReference type="PANTHER" id="PTHR30486:SF16">
    <property type="entry name" value="TWITCHING MOTILITY PROTEIN PILT"/>
    <property type="match status" value="1"/>
</dbReference>
<reference evidence="3 4" key="1">
    <citation type="journal article" date="2015" name="Nature">
        <title>rRNA introns, odd ribosomes, and small enigmatic genomes across a large radiation of phyla.</title>
        <authorList>
            <person name="Brown C.T."/>
            <person name="Hug L.A."/>
            <person name="Thomas B.C."/>
            <person name="Sharon I."/>
            <person name="Castelle C.J."/>
            <person name="Singh A."/>
            <person name="Wilkins M.J."/>
            <person name="Williams K.H."/>
            <person name="Banfield J.F."/>
        </authorList>
    </citation>
    <scope>NUCLEOTIDE SEQUENCE [LARGE SCALE GENOMIC DNA]</scope>
</reference>
<dbReference type="PROSITE" id="PS00662">
    <property type="entry name" value="T2SP_E"/>
    <property type="match status" value="1"/>
</dbReference>
<protein>
    <submittedName>
        <fullName evidence="3">Twitching motility protein</fullName>
    </submittedName>
</protein>
<evidence type="ECO:0000313" key="4">
    <source>
        <dbReference type="Proteomes" id="UP000033869"/>
    </source>
</evidence>
<evidence type="ECO:0000259" key="2">
    <source>
        <dbReference type="PROSITE" id="PS00662"/>
    </source>
</evidence>
<evidence type="ECO:0000313" key="3">
    <source>
        <dbReference type="EMBL" id="KKS09320.1"/>
    </source>
</evidence>
<dbReference type="SUPFAM" id="SSF52540">
    <property type="entry name" value="P-loop containing nucleoside triphosphate hydrolases"/>
    <property type="match status" value="1"/>
</dbReference>
<dbReference type="GO" id="GO:0005524">
    <property type="term" value="F:ATP binding"/>
    <property type="evidence" value="ECO:0007669"/>
    <property type="project" value="InterPro"/>
</dbReference>
<dbReference type="InterPro" id="IPR027417">
    <property type="entry name" value="P-loop_NTPase"/>
</dbReference>
<comment type="caution">
    <text evidence="3">The sequence shown here is derived from an EMBL/GenBank/DDBJ whole genome shotgun (WGS) entry which is preliminary data.</text>
</comment>
<gene>
    <name evidence="3" type="ORF">UU65_C0002G0098</name>
</gene>
<dbReference type="InterPro" id="IPR001482">
    <property type="entry name" value="T2SS/T4SS_dom"/>
</dbReference>
<accession>A0A0G0W8L3</accession>
<dbReference type="SMART" id="SM00382">
    <property type="entry name" value="AAA"/>
    <property type="match status" value="1"/>
</dbReference>
<dbReference type="Gene3D" id="3.30.450.90">
    <property type="match status" value="1"/>
</dbReference>
<dbReference type="InterPro" id="IPR050921">
    <property type="entry name" value="T4SS_GSP_E_ATPase"/>
</dbReference>
<dbReference type="Pfam" id="PF00437">
    <property type="entry name" value="T2SSE"/>
    <property type="match status" value="1"/>
</dbReference>
<dbReference type="PANTHER" id="PTHR30486">
    <property type="entry name" value="TWITCHING MOTILITY PROTEIN PILT"/>
    <property type="match status" value="1"/>
</dbReference>